<keyword evidence="3" id="KW-0233">DNA recombination</keyword>
<evidence type="ECO:0000313" key="10">
    <source>
        <dbReference type="Proteomes" id="UP000198618"/>
    </source>
</evidence>
<dbReference type="SUPFAM" id="SSF53041">
    <property type="entry name" value="Resolvase-like"/>
    <property type="match status" value="1"/>
</dbReference>
<dbReference type="RefSeq" id="WP_090867692.1">
    <property type="nucleotide sequence ID" value="NZ_FOHE01000003.1"/>
</dbReference>
<keyword evidence="10" id="KW-1185">Reference proteome</keyword>
<dbReference type="InterPro" id="IPR006119">
    <property type="entry name" value="Resolv_N"/>
</dbReference>
<evidence type="ECO:0000259" key="8">
    <source>
        <dbReference type="PROSITE" id="PS51737"/>
    </source>
</evidence>
<dbReference type="InterPro" id="IPR006118">
    <property type="entry name" value="Recombinase_CS"/>
</dbReference>
<dbReference type="InterPro" id="IPR025827">
    <property type="entry name" value="Zn_ribbon_recom_dom"/>
</dbReference>
<dbReference type="InterPro" id="IPR036162">
    <property type="entry name" value="Resolvase-like_N_sf"/>
</dbReference>
<feature type="coiled-coil region" evidence="6">
    <location>
        <begin position="353"/>
        <end position="415"/>
    </location>
</feature>
<dbReference type="CDD" id="cd00338">
    <property type="entry name" value="Ser_Recombinase"/>
    <property type="match status" value="1"/>
</dbReference>
<dbReference type="InterPro" id="IPR050639">
    <property type="entry name" value="SSR_resolvase"/>
</dbReference>
<dbReference type="AlphaFoldDB" id="A0A1I0AIF2"/>
<dbReference type="PANTHER" id="PTHR30461">
    <property type="entry name" value="DNA-INVERTASE FROM LAMBDOID PROPHAGE"/>
    <property type="match status" value="1"/>
</dbReference>
<dbReference type="Gene3D" id="3.40.50.1390">
    <property type="entry name" value="Resolvase, N-terminal catalytic domain"/>
    <property type="match status" value="1"/>
</dbReference>
<dbReference type="SMART" id="SM00857">
    <property type="entry name" value="Resolvase"/>
    <property type="match status" value="1"/>
</dbReference>
<dbReference type="GO" id="GO:0000150">
    <property type="term" value="F:DNA strand exchange activity"/>
    <property type="evidence" value="ECO:0007669"/>
    <property type="project" value="InterPro"/>
</dbReference>
<keyword evidence="6" id="KW-0175">Coiled coil</keyword>
<dbReference type="PROSITE" id="PS51737">
    <property type="entry name" value="RECOMBINASE_DNA_BIND"/>
    <property type="match status" value="1"/>
</dbReference>
<name>A0A1I0AIF2_9BACI</name>
<dbReference type="PROSITE" id="PS51736">
    <property type="entry name" value="RECOMBINASES_3"/>
    <property type="match status" value="1"/>
</dbReference>
<gene>
    <name evidence="9" type="ORF">SAMN05216389_103267</name>
</gene>
<evidence type="ECO:0000256" key="1">
    <source>
        <dbReference type="ARBA" id="ARBA00022908"/>
    </source>
</evidence>
<dbReference type="STRING" id="930131.SAMN05216389_103267"/>
<accession>A0A1I0AIF2</accession>
<proteinExistence type="predicted"/>
<dbReference type="GO" id="GO:0003677">
    <property type="term" value="F:DNA binding"/>
    <property type="evidence" value="ECO:0007669"/>
    <property type="project" value="UniProtKB-KW"/>
</dbReference>
<dbReference type="InterPro" id="IPR011109">
    <property type="entry name" value="DNA_bind_recombinase_dom"/>
</dbReference>
<keyword evidence="1" id="KW-0229">DNA integration</keyword>
<evidence type="ECO:0000256" key="6">
    <source>
        <dbReference type="SAM" id="Coils"/>
    </source>
</evidence>
<dbReference type="Pfam" id="PF00239">
    <property type="entry name" value="Resolvase"/>
    <property type="match status" value="1"/>
</dbReference>
<feature type="active site" description="O-(5'-phospho-DNA)-serine intermediate" evidence="4 5">
    <location>
        <position position="10"/>
    </location>
</feature>
<evidence type="ECO:0000256" key="3">
    <source>
        <dbReference type="ARBA" id="ARBA00023172"/>
    </source>
</evidence>
<feature type="domain" description="Recombinase" evidence="8">
    <location>
        <begin position="156"/>
        <end position="267"/>
    </location>
</feature>
<evidence type="ECO:0000256" key="5">
    <source>
        <dbReference type="PROSITE-ProRule" id="PRU10137"/>
    </source>
</evidence>
<feature type="domain" description="Resolvase/invertase-type recombinase catalytic" evidence="7">
    <location>
        <begin position="2"/>
        <end position="148"/>
    </location>
</feature>
<dbReference type="InterPro" id="IPR038109">
    <property type="entry name" value="DNA_bind_recomb_sf"/>
</dbReference>
<dbReference type="Proteomes" id="UP000198618">
    <property type="component" value="Unassembled WGS sequence"/>
</dbReference>
<protein>
    <submittedName>
        <fullName evidence="9">Site-specific DNA recombinase</fullName>
    </submittedName>
</protein>
<keyword evidence="2" id="KW-0238">DNA-binding</keyword>
<reference evidence="9 10" key="1">
    <citation type="submission" date="2016-10" db="EMBL/GenBank/DDBJ databases">
        <authorList>
            <person name="de Groot N.N."/>
        </authorList>
    </citation>
    <scope>NUCLEOTIDE SEQUENCE [LARGE SCALE GENOMIC DNA]</scope>
    <source>
        <strain evidence="9 10">IBRC-M 10780</strain>
    </source>
</reference>
<evidence type="ECO:0000259" key="7">
    <source>
        <dbReference type="PROSITE" id="PS51736"/>
    </source>
</evidence>
<dbReference type="PROSITE" id="PS00397">
    <property type="entry name" value="RECOMBINASES_1"/>
    <property type="match status" value="1"/>
</dbReference>
<dbReference type="Gene3D" id="3.90.1750.20">
    <property type="entry name" value="Putative Large Serine Recombinase, Chain B, Domain 2"/>
    <property type="match status" value="1"/>
</dbReference>
<evidence type="ECO:0000256" key="4">
    <source>
        <dbReference type="PIRSR" id="PIRSR606118-50"/>
    </source>
</evidence>
<dbReference type="OrthoDB" id="9811097at2"/>
<organism evidence="9 10">
    <name type="scientific">Oceanobacillus limi</name>
    <dbReference type="NCBI Taxonomy" id="930131"/>
    <lineage>
        <taxon>Bacteria</taxon>
        <taxon>Bacillati</taxon>
        <taxon>Bacillota</taxon>
        <taxon>Bacilli</taxon>
        <taxon>Bacillales</taxon>
        <taxon>Bacillaceae</taxon>
        <taxon>Oceanobacillus</taxon>
    </lineage>
</organism>
<dbReference type="GO" id="GO:0015074">
    <property type="term" value="P:DNA integration"/>
    <property type="evidence" value="ECO:0007669"/>
    <property type="project" value="UniProtKB-KW"/>
</dbReference>
<dbReference type="Pfam" id="PF07508">
    <property type="entry name" value="Recombinase"/>
    <property type="match status" value="1"/>
</dbReference>
<dbReference type="PANTHER" id="PTHR30461:SF23">
    <property type="entry name" value="DNA RECOMBINASE-RELATED"/>
    <property type="match status" value="1"/>
</dbReference>
<evidence type="ECO:0000313" key="9">
    <source>
        <dbReference type="EMBL" id="SES94103.1"/>
    </source>
</evidence>
<dbReference type="Pfam" id="PF13408">
    <property type="entry name" value="Zn_ribbon_recom"/>
    <property type="match status" value="1"/>
</dbReference>
<dbReference type="EMBL" id="FOHE01000003">
    <property type="protein sequence ID" value="SES94103.1"/>
    <property type="molecule type" value="Genomic_DNA"/>
</dbReference>
<sequence length="476" mass="56005">MRTALYIRVSTREQTEGFSISAQKRQLAAYCESQGWEVVGYYVEEGVSAKNTNRPELKRMMSHIENGLIDCVLVYKLDRLTRSVLDLYNLLQKFEENNCKFKSATEVYDTTSAIGRMFITLVASFAQFERERLAERVSMGMEQMTREGKWKGGEPGYGHRYINNEFVIVEDEASNLRLMYDWYLSGMSDNKIARELRKRNITTRGGAEWSEAHVRYSLTNPKNKGELRYGVKKGEDKQFTIEKVYPAIVSEETFDRSMEIRKSRRTFHGKQATSDYYFSGILTCSRCGKTFKGHTTKVKGERQKSYMCLGKRDHQCDMPTISERIVEHNFLNKLNEYVFEEKRFKVNEKEVMSDDQNELIKSLKKELKKIKDRRKKWQYAWANEMLNDEEFQARMKEEQMNENDINKKLNELNIEEPKVMDDDFIEVINNAASNWSKLEPLNKKQLIQIMIDKIIIERVESKKVLDRVNILEIVFN</sequence>
<evidence type="ECO:0000256" key="2">
    <source>
        <dbReference type="ARBA" id="ARBA00023125"/>
    </source>
</evidence>